<name>A0A8J4DZ60_9ACTN</name>
<evidence type="ECO:0000259" key="1">
    <source>
        <dbReference type="Pfam" id="PF01370"/>
    </source>
</evidence>
<dbReference type="InterPro" id="IPR001509">
    <property type="entry name" value="Epimerase_deHydtase"/>
</dbReference>
<organism evidence="2 3">
    <name type="scientific">Virgisporangium aurantiacum</name>
    <dbReference type="NCBI Taxonomy" id="175570"/>
    <lineage>
        <taxon>Bacteria</taxon>
        <taxon>Bacillati</taxon>
        <taxon>Actinomycetota</taxon>
        <taxon>Actinomycetes</taxon>
        <taxon>Micromonosporales</taxon>
        <taxon>Micromonosporaceae</taxon>
        <taxon>Virgisporangium</taxon>
    </lineage>
</organism>
<dbReference type="Pfam" id="PF01370">
    <property type="entry name" value="Epimerase"/>
    <property type="match status" value="1"/>
</dbReference>
<proteinExistence type="predicted"/>
<comment type="caution">
    <text evidence="2">The sequence shown here is derived from an EMBL/GenBank/DDBJ whole genome shotgun (WGS) entry which is preliminary data.</text>
</comment>
<feature type="domain" description="NAD-dependent epimerase/dehydratase" evidence="1">
    <location>
        <begin position="13"/>
        <end position="213"/>
    </location>
</feature>
<dbReference type="Proteomes" id="UP000612585">
    <property type="component" value="Unassembled WGS sequence"/>
</dbReference>
<evidence type="ECO:0000313" key="2">
    <source>
        <dbReference type="EMBL" id="GIJ55376.1"/>
    </source>
</evidence>
<dbReference type="EMBL" id="BOPG01000017">
    <property type="protein sequence ID" value="GIJ55376.1"/>
    <property type="molecule type" value="Genomic_DNA"/>
</dbReference>
<dbReference type="AlphaFoldDB" id="A0A8J4DZ60"/>
<keyword evidence="3" id="KW-1185">Reference proteome</keyword>
<sequence length="313" mass="33525">MQENTKEDAMHVIVGAGVIGSTTAVQLAEAGEKVRIVTRSGSGPDHPNIERVSADAGDAAALSRLSEGAVAIYNCANPPYNTWPTDWPPLAASMLAAAESSGAPLVITGNLYVYGPVDRPMTPDMPLAAPTVKGRVRVKLWEDALAAYRAGRISGVTEVRASDFISPKHSALEFVIPALKAGRTAWLPGPLDMPHTFTYTGDVARALIALGRDERAWGRAWHVPSTAPVTMRELVRRTARVGGFAEPTVRGIPGPVMYASGWFNAFAKEMREMSYQFDRPFILDSSETEAVFGLRPTGLDEALAATIREPVAA</sequence>
<evidence type="ECO:0000313" key="3">
    <source>
        <dbReference type="Proteomes" id="UP000612585"/>
    </source>
</evidence>
<gene>
    <name evidence="2" type="ORF">Vau01_028920</name>
</gene>
<protein>
    <submittedName>
        <fullName evidence="2">NAD-dependent epimerase</fullName>
    </submittedName>
</protein>
<accession>A0A8J4DZ60</accession>
<dbReference type="Gene3D" id="3.40.50.720">
    <property type="entry name" value="NAD(P)-binding Rossmann-like Domain"/>
    <property type="match status" value="1"/>
</dbReference>
<dbReference type="InterPro" id="IPR036291">
    <property type="entry name" value="NAD(P)-bd_dom_sf"/>
</dbReference>
<reference evidence="2" key="1">
    <citation type="submission" date="2021-01" db="EMBL/GenBank/DDBJ databases">
        <title>Whole genome shotgun sequence of Virgisporangium aurantiacum NBRC 16421.</title>
        <authorList>
            <person name="Komaki H."/>
            <person name="Tamura T."/>
        </authorList>
    </citation>
    <scope>NUCLEOTIDE SEQUENCE</scope>
    <source>
        <strain evidence="2">NBRC 16421</strain>
    </source>
</reference>
<dbReference type="SUPFAM" id="SSF51735">
    <property type="entry name" value="NAD(P)-binding Rossmann-fold domains"/>
    <property type="match status" value="1"/>
</dbReference>